<reference evidence="1" key="1">
    <citation type="submission" date="2018-05" db="EMBL/GenBank/DDBJ databases">
        <authorList>
            <person name="Lanie J.A."/>
            <person name="Ng W.-L."/>
            <person name="Kazmierczak K.M."/>
            <person name="Andrzejewski T.M."/>
            <person name="Davidsen T.M."/>
            <person name="Wayne K.J."/>
            <person name="Tettelin H."/>
            <person name="Glass J.I."/>
            <person name="Rusch D."/>
            <person name="Podicherti R."/>
            <person name="Tsui H.-C.T."/>
            <person name="Winkler M.E."/>
        </authorList>
    </citation>
    <scope>NUCLEOTIDE SEQUENCE</scope>
</reference>
<dbReference type="EMBL" id="UINC01006317">
    <property type="protein sequence ID" value="SVA26808.1"/>
    <property type="molecule type" value="Genomic_DNA"/>
</dbReference>
<proteinExistence type="predicted"/>
<organism evidence="1">
    <name type="scientific">marine metagenome</name>
    <dbReference type="NCBI Taxonomy" id="408172"/>
    <lineage>
        <taxon>unclassified sequences</taxon>
        <taxon>metagenomes</taxon>
        <taxon>ecological metagenomes</taxon>
    </lineage>
</organism>
<dbReference type="Gene3D" id="3.30.70.100">
    <property type="match status" value="1"/>
</dbReference>
<protein>
    <recommendedName>
        <fullName evidence="2">NIPSNAP domain-containing protein</fullName>
    </recommendedName>
</protein>
<name>A0A381UGN2_9ZZZZ</name>
<accession>A0A381UGN2</accession>
<evidence type="ECO:0008006" key="2">
    <source>
        <dbReference type="Google" id="ProtNLM"/>
    </source>
</evidence>
<gene>
    <name evidence="1" type="ORF">METZ01_LOCUS79662</name>
</gene>
<evidence type="ECO:0000313" key="1">
    <source>
        <dbReference type="EMBL" id="SVA26808.1"/>
    </source>
</evidence>
<dbReference type="AlphaFoldDB" id="A0A381UGN2"/>
<sequence length="238" mass="27172">MGILVQREFTVAGDHRQEFERQSRLGTWVKMRHNGAQMIAFGGWAFGGRGDVVVTHSAYADFDHWTATRPWGAFTTDPERAEETRHATAIFAGRPRLIKHSRTTIIEYDNELSEPTPFYRNSGDELASLPPTYGPQSILAECRYRLRSGSETEFRELSAETLWPWLRAHDARMVLYGKDLLVAADEVVELTAYRSISAWHQLLTPTEDTEQVSAKRQSLIADRQTRLLMVQTDFGEKI</sequence>